<dbReference type="EMBL" id="CP033073">
    <property type="protein sequence ID" value="AYN38946.1"/>
    <property type="molecule type" value="Genomic_DNA"/>
</dbReference>
<organism evidence="2 3">
    <name type="scientific">Streptomyces dangxiongensis</name>
    <dbReference type="NCBI Taxonomy" id="1442032"/>
    <lineage>
        <taxon>Bacteria</taxon>
        <taxon>Bacillati</taxon>
        <taxon>Actinomycetota</taxon>
        <taxon>Actinomycetes</taxon>
        <taxon>Kitasatosporales</taxon>
        <taxon>Streptomycetaceae</taxon>
        <taxon>Streptomyces</taxon>
    </lineage>
</organism>
<dbReference type="Gene3D" id="3.40.50.150">
    <property type="entry name" value="Vaccinia Virus protein VP39"/>
    <property type="match status" value="1"/>
</dbReference>
<keyword evidence="3" id="KW-1185">Reference proteome</keyword>
<sequence length="715" mass="77943">MPSTHETHALGPSGETTWRISSTEIAALARVERAVPANWRRRHGDFPEPIARDGGRTFFDGREIVDWLLTTGHGNADENDLGTELALHSLSAWTSRIPGRQLLDVLTALMCLRHHEGVPLLSGEDTTWESIVERAGMLDEDDTCLISELTNAGPWGPPLSRLADELVAAAANTGRRHGGMLAVRHGPAADAFEWLLGVRHRLGLHDLTADTLTPGMTECIARLTGIDGTTDPVVANPGARGGDLLVALHSAAGPDITPRFVASDTNRSLVRLVRRRMLVRGVLGQALDVQEGESVPDAVDGPNVVASVLPYLPREERLPEKTLERIEALTDLLAERCTAVVLGPADALTEPLRPHDWADRFRRDFLTNGLLKAVVALPGGIMPYRPGYRTALWVLARTSEQEKRGRVLLADLSGQEMTERTLTGITEDIRRWRAGGWGKDDLPALHHGVIVSVERLNSRAGAALTARTRATTGARDRVLRMADLELRLKELGERAHRESGAGGQLTAHASLRPESSTPPSTTIARLRKERRVRMLPGHRIATEYLLDRGDHNVLTPAEVLGRKPVGTHRIDRALLMTAYRHVAFTEPGDLVITAQPEFGAYIDAGGFSVVAYPARVLRVRSEAARPVRPRVLAAFLSMAAAEYRRTRGSVHSALTLEELEFPDVGPVEADRLDALLEDIERRSSVLRQQIGALDELGSLATAGMADGTLTLHADQ</sequence>
<evidence type="ECO:0000313" key="2">
    <source>
        <dbReference type="EMBL" id="AYN38946.1"/>
    </source>
</evidence>
<name>A0A3G2J9I2_9ACTN</name>
<evidence type="ECO:0000313" key="3">
    <source>
        <dbReference type="Proteomes" id="UP000268329"/>
    </source>
</evidence>
<accession>A0A3G2J9I2</accession>
<dbReference type="KEGG" id="sdd:D9753_08485"/>
<dbReference type="RefSeq" id="WP_121786450.1">
    <property type="nucleotide sequence ID" value="NZ_CP033073.1"/>
</dbReference>
<proteinExistence type="predicted"/>
<dbReference type="InterPro" id="IPR029063">
    <property type="entry name" value="SAM-dependent_MTases_sf"/>
</dbReference>
<protein>
    <recommendedName>
        <fullName evidence="4">N-6 DNA methylase</fullName>
    </recommendedName>
</protein>
<feature type="region of interest" description="Disordered" evidence="1">
    <location>
        <begin position="495"/>
        <end position="521"/>
    </location>
</feature>
<evidence type="ECO:0008006" key="4">
    <source>
        <dbReference type="Google" id="ProtNLM"/>
    </source>
</evidence>
<dbReference type="AlphaFoldDB" id="A0A3G2J9I2"/>
<dbReference type="Proteomes" id="UP000268329">
    <property type="component" value="Chromosome"/>
</dbReference>
<dbReference type="SUPFAM" id="SSF53335">
    <property type="entry name" value="S-adenosyl-L-methionine-dependent methyltransferases"/>
    <property type="match status" value="1"/>
</dbReference>
<reference evidence="2 3" key="1">
    <citation type="submission" date="2018-10" db="EMBL/GenBank/DDBJ databases">
        <title>The genome of Streptomyces dangxiongensis Z022.</title>
        <authorList>
            <person name="Zhang B."/>
        </authorList>
    </citation>
    <scope>NUCLEOTIDE SEQUENCE [LARGE SCALE GENOMIC DNA]</scope>
    <source>
        <strain evidence="2 3">Z022</strain>
    </source>
</reference>
<dbReference type="OrthoDB" id="9784823at2"/>
<evidence type="ECO:0000256" key="1">
    <source>
        <dbReference type="SAM" id="MobiDB-lite"/>
    </source>
</evidence>
<gene>
    <name evidence="2" type="ORF">D9753_08485</name>
</gene>